<evidence type="ECO:0000256" key="1">
    <source>
        <dbReference type="ARBA" id="ARBA00005582"/>
    </source>
</evidence>
<evidence type="ECO:0000313" key="5">
    <source>
        <dbReference type="EMBL" id="MDT0439009.1"/>
    </source>
</evidence>
<comment type="caution">
    <text evidence="5">The sequence shown here is derived from an EMBL/GenBank/DDBJ whole genome shotgun (WGS) entry which is preliminary data.</text>
</comment>
<dbReference type="GO" id="GO:0016787">
    <property type="term" value="F:hydrolase activity"/>
    <property type="evidence" value="ECO:0007669"/>
    <property type="project" value="UniProtKB-KW"/>
</dbReference>
<dbReference type="SUPFAM" id="SSF55811">
    <property type="entry name" value="Nudix"/>
    <property type="match status" value="1"/>
</dbReference>
<reference evidence="6" key="1">
    <citation type="submission" date="2023-07" db="EMBL/GenBank/DDBJ databases">
        <title>30 novel species of actinomycetes from the DSMZ collection.</title>
        <authorList>
            <person name="Nouioui I."/>
        </authorList>
    </citation>
    <scope>NUCLEOTIDE SEQUENCE [LARGE SCALE GENOMIC DNA]</scope>
    <source>
        <strain evidence="6">DSM 41981</strain>
    </source>
</reference>
<keyword evidence="6" id="KW-1185">Reference proteome</keyword>
<evidence type="ECO:0000256" key="3">
    <source>
        <dbReference type="RuleBase" id="RU003476"/>
    </source>
</evidence>
<dbReference type="RefSeq" id="WP_093826727.1">
    <property type="nucleotide sequence ID" value="NZ_JAVRES010000022.1"/>
</dbReference>
<dbReference type="PANTHER" id="PTHR43736:SF1">
    <property type="entry name" value="DIHYDRONEOPTERIN TRIPHOSPHATE DIPHOSPHATASE"/>
    <property type="match status" value="1"/>
</dbReference>
<dbReference type="InterPro" id="IPR000086">
    <property type="entry name" value="NUDIX_hydrolase_dom"/>
</dbReference>
<organism evidence="5 6">
    <name type="scientific">Streptomyces doudnae</name>
    <dbReference type="NCBI Taxonomy" id="3075536"/>
    <lineage>
        <taxon>Bacteria</taxon>
        <taxon>Bacillati</taxon>
        <taxon>Actinomycetota</taxon>
        <taxon>Actinomycetes</taxon>
        <taxon>Kitasatosporales</taxon>
        <taxon>Streptomycetaceae</taxon>
        <taxon>Streptomyces</taxon>
    </lineage>
</organism>
<dbReference type="PROSITE" id="PS00893">
    <property type="entry name" value="NUDIX_BOX"/>
    <property type="match status" value="1"/>
</dbReference>
<keyword evidence="2 3" id="KW-0378">Hydrolase</keyword>
<dbReference type="InterPro" id="IPR020084">
    <property type="entry name" value="NUDIX_hydrolase_CS"/>
</dbReference>
<dbReference type="Pfam" id="PF00293">
    <property type="entry name" value="NUDIX"/>
    <property type="match status" value="1"/>
</dbReference>
<name>A0ABD5EXD5_9ACTN</name>
<feature type="domain" description="Nudix hydrolase" evidence="4">
    <location>
        <begin position="4"/>
        <end position="141"/>
    </location>
</feature>
<dbReference type="PANTHER" id="PTHR43736">
    <property type="entry name" value="ADP-RIBOSE PYROPHOSPHATASE"/>
    <property type="match status" value="1"/>
</dbReference>
<dbReference type="AlphaFoldDB" id="A0ABD5EXD5"/>
<dbReference type="EMBL" id="JAVRES010000022">
    <property type="protein sequence ID" value="MDT0439009.1"/>
    <property type="molecule type" value="Genomic_DNA"/>
</dbReference>
<sequence>MRKKLRVAAYAVCVRDDHLLMARWTGGGGPPLWALPGGGLEHGEDPYDAVRREVEEETGYLMDVTALLGVGAARRITRRRFGRAVDGHTVRVLYEGLITGGALRDEVGGSTDRAAWHPLAEVPALERSDAVDIALALWRERPASGRNG</sequence>
<dbReference type="Gene3D" id="3.90.79.10">
    <property type="entry name" value="Nucleoside Triphosphate Pyrophosphohydrolase"/>
    <property type="match status" value="1"/>
</dbReference>
<protein>
    <submittedName>
        <fullName evidence="5">NUDIX hydrolase</fullName>
    </submittedName>
</protein>
<evidence type="ECO:0000256" key="2">
    <source>
        <dbReference type="ARBA" id="ARBA00022801"/>
    </source>
</evidence>
<proteinExistence type="inferred from homology"/>
<comment type="similarity">
    <text evidence="1 3">Belongs to the Nudix hydrolase family.</text>
</comment>
<gene>
    <name evidence="5" type="ORF">RM877_30505</name>
</gene>
<evidence type="ECO:0000259" key="4">
    <source>
        <dbReference type="PROSITE" id="PS51462"/>
    </source>
</evidence>
<dbReference type="InterPro" id="IPR020476">
    <property type="entry name" value="Nudix_hydrolase"/>
</dbReference>
<dbReference type="InterPro" id="IPR015797">
    <property type="entry name" value="NUDIX_hydrolase-like_dom_sf"/>
</dbReference>
<dbReference type="Proteomes" id="UP001183535">
    <property type="component" value="Unassembled WGS sequence"/>
</dbReference>
<dbReference type="PROSITE" id="PS51462">
    <property type="entry name" value="NUDIX"/>
    <property type="match status" value="1"/>
</dbReference>
<evidence type="ECO:0000313" key="6">
    <source>
        <dbReference type="Proteomes" id="UP001183535"/>
    </source>
</evidence>
<dbReference type="CDD" id="cd02883">
    <property type="entry name" value="NUDIX_Hydrolase"/>
    <property type="match status" value="1"/>
</dbReference>
<accession>A0ABD5EXD5</accession>
<dbReference type="PRINTS" id="PR00502">
    <property type="entry name" value="NUDIXFAMILY"/>
</dbReference>